<feature type="signal peptide" evidence="5">
    <location>
        <begin position="1"/>
        <end position="22"/>
    </location>
</feature>
<dbReference type="GO" id="GO:0020037">
    <property type="term" value="F:heme binding"/>
    <property type="evidence" value="ECO:0007669"/>
    <property type="project" value="InterPro"/>
</dbReference>
<keyword evidence="8" id="KW-1185">Reference proteome</keyword>
<evidence type="ECO:0000313" key="8">
    <source>
        <dbReference type="Proteomes" id="UP000575898"/>
    </source>
</evidence>
<evidence type="ECO:0000256" key="5">
    <source>
        <dbReference type="SAM" id="SignalP"/>
    </source>
</evidence>
<dbReference type="EMBL" id="JACHHY010000007">
    <property type="protein sequence ID" value="MBB5018099.1"/>
    <property type="molecule type" value="Genomic_DNA"/>
</dbReference>
<dbReference type="Proteomes" id="UP000575898">
    <property type="component" value="Unassembled WGS sequence"/>
</dbReference>
<name>A0A840MLU5_9PROT</name>
<dbReference type="Gene3D" id="1.10.760.10">
    <property type="entry name" value="Cytochrome c-like domain"/>
    <property type="match status" value="1"/>
</dbReference>
<proteinExistence type="predicted"/>
<evidence type="ECO:0000313" key="7">
    <source>
        <dbReference type="EMBL" id="MBB5018099.1"/>
    </source>
</evidence>
<dbReference type="GO" id="GO:0046872">
    <property type="term" value="F:metal ion binding"/>
    <property type="evidence" value="ECO:0007669"/>
    <property type="project" value="UniProtKB-KW"/>
</dbReference>
<evidence type="ECO:0000256" key="3">
    <source>
        <dbReference type="ARBA" id="ARBA00023004"/>
    </source>
</evidence>
<evidence type="ECO:0000256" key="2">
    <source>
        <dbReference type="ARBA" id="ARBA00022723"/>
    </source>
</evidence>
<sequence>MHTLLKQALAAALFTCSSLSFATPVLSIANEQYQQAYEKQALLAETGLREIDVPNDVSYHKAMRYQAVPLQPLLKKAGIQASDSLKFTASDGFAVTLSASLLLAEGKAEPYLAIETDDAPWPPVKPGKPGTAGPLYVVWLSPEKSGITPEMWPYQLARIERVQPVEIRYPQLQPAATLPANSPIRNGFAQFKQHCLPCHSLNKAGDANLAPDLNIPHNPTEYLRAPYLRTLVRNPQKLRHWERSAMPAVDEKTLSERDLTDLLAYLRHMSTRKVK</sequence>
<dbReference type="PROSITE" id="PS51007">
    <property type="entry name" value="CYTC"/>
    <property type="match status" value="1"/>
</dbReference>
<dbReference type="AlphaFoldDB" id="A0A840MLU5"/>
<keyword evidence="1 4" id="KW-0349">Heme</keyword>
<evidence type="ECO:0000256" key="4">
    <source>
        <dbReference type="PROSITE-ProRule" id="PRU00433"/>
    </source>
</evidence>
<dbReference type="Pfam" id="PF00034">
    <property type="entry name" value="Cytochrom_C"/>
    <property type="match status" value="1"/>
</dbReference>
<keyword evidence="5" id="KW-0732">Signal</keyword>
<keyword evidence="3 4" id="KW-0408">Iron</keyword>
<dbReference type="SUPFAM" id="SSF46626">
    <property type="entry name" value="Cytochrome c"/>
    <property type="match status" value="1"/>
</dbReference>
<feature type="chain" id="PRO_5032988071" evidence="5">
    <location>
        <begin position="23"/>
        <end position="275"/>
    </location>
</feature>
<dbReference type="RefSeq" id="WP_184036874.1">
    <property type="nucleotide sequence ID" value="NZ_JACHHY010000007.1"/>
</dbReference>
<gene>
    <name evidence="7" type="ORF">HNQ59_001384</name>
</gene>
<comment type="caution">
    <text evidence="7">The sequence shown here is derived from an EMBL/GenBank/DDBJ whole genome shotgun (WGS) entry which is preliminary data.</text>
</comment>
<dbReference type="InterPro" id="IPR036909">
    <property type="entry name" value="Cyt_c-like_dom_sf"/>
</dbReference>
<keyword evidence="2 4" id="KW-0479">Metal-binding</keyword>
<dbReference type="InterPro" id="IPR009056">
    <property type="entry name" value="Cyt_c-like_dom"/>
</dbReference>
<organism evidence="7 8">
    <name type="scientific">Chitinivorax tropicus</name>
    <dbReference type="NCBI Taxonomy" id="714531"/>
    <lineage>
        <taxon>Bacteria</taxon>
        <taxon>Pseudomonadati</taxon>
        <taxon>Pseudomonadota</taxon>
        <taxon>Betaproteobacteria</taxon>
        <taxon>Chitinivorax</taxon>
    </lineage>
</organism>
<evidence type="ECO:0000259" key="6">
    <source>
        <dbReference type="PROSITE" id="PS51007"/>
    </source>
</evidence>
<evidence type="ECO:0000256" key="1">
    <source>
        <dbReference type="ARBA" id="ARBA00022617"/>
    </source>
</evidence>
<dbReference type="GO" id="GO:0009055">
    <property type="term" value="F:electron transfer activity"/>
    <property type="evidence" value="ECO:0007669"/>
    <property type="project" value="InterPro"/>
</dbReference>
<accession>A0A840MLU5</accession>
<reference evidence="7 8" key="1">
    <citation type="submission" date="2020-08" db="EMBL/GenBank/DDBJ databases">
        <title>Genomic Encyclopedia of Type Strains, Phase IV (KMG-IV): sequencing the most valuable type-strain genomes for metagenomic binning, comparative biology and taxonomic classification.</title>
        <authorList>
            <person name="Goeker M."/>
        </authorList>
    </citation>
    <scope>NUCLEOTIDE SEQUENCE [LARGE SCALE GENOMIC DNA]</scope>
    <source>
        <strain evidence="7 8">DSM 27165</strain>
    </source>
</reference>
<protein>
    <submittedName>
        <fullName evidence="7">Mono/diheme cytochrome c family protein</fullName>
    </submittedName>
</protein>
<feature type="domain" description="Cytochrome c" evidence="6">
    <location>
        <begin position="182"/>
        <end position="270"/>
    </location>
</feature>